<evidence type="ECO:0000256" key="4">
    <source>
        <dbReference type="ARBA" id="ARBA00023040"/>
    </source>
</evidence>
<keyword evidence="5 9" id="KW-0472">Membrane</keyword>
<dbReference type="EMBL" id="VSWD01000007">
    <property type="protein sequence ID" value="KAK3098819.1"/>
    <property type="molecule type" value="Genomic_DNA"/>
</dbReference>
<evidence type="ECO:0000256" key="1">
    <source>
        <dbReference type="ARBA" id="ARBA00004141"/>
    </source>
</evidence>
<dbReference type="InterPro" id="IPR017452">
    <property type="entry name" value="GPCR_Rhodpsn_7TM"/>
</dbReference>
<keyword evidence="7" id="KW-0807">Transducer</keyword>
<dbReference type="PANTHER" id="PTHR24243:SF208">
    <property type="entry name" value="PYROKININ-1 RECEPTOR"/>
    <property type="match status" value="1"/>
</dbReference>
<keyword evidence="3 9" id="KW-1133">Transmembrane helix</keyword>
<evidence type="ECO:0000256" key="5">
    <source>
        <dbReference type="ARBA" id="ARBA00023136"/>
    </source>
</evidence>
<feature type="compositionally biased region" description="Polar residues" evidence="8">
    <location>
        <begin position="282"/>
        <end position="293"/>
    </location>
</feature>
<feature type="transmembrane region" description="Helical" evidence="9">
    <location>
        <begin position="34"/>
        <end position="53"/>
    </location>
</feature>
<evidence type="ECO:0000256" key="2">
    <source>
        <dbReference type="ARBA" id="ARBA00022692"/>
    </source>
</evidence>
<evidence type="ECO:0000256" key="3">
    <source>
        <dbReference type="ARBA" id="ARBA00022989"/>
    </source>
</evidence>
<dbReference type="SUPFAM" id="SSF81321">
    <property type="entry name" value="Family A G protein-coupled receptor-like"/>
    <property type="match status" value="1"/>
</dbReference>
<dbReference type="GO" id="GO:0005886">
    <property type="term" value="C:plasma membrane"/>
    <property type="evidence" value="ECO:0007669"/>
    <property type="project" value="TreeGrafter"/>
</dbReference>
<evidence type="ECO:0000256" key="8">
    <source>
        <dbReference type="SAM" id="MobiDB-lite"/>
    </source>
</evidence>
<dbReference type="PANTHER" id="PTHR24243">
    <property type="entry name" value="G-PROTEIN COUPLED RECEPTOR"/>
    <property type="match status" value="1"/>
</dbReference>
<keyword evidence="4" id="KW-0297">G-protein coupled receptor</keyword>
<comment type="subcellular location">
    <subcellularLocation>
        <location evidence="1">Membrane</location>
        <topology evidence="1">Multi-pass membrane protein</topology>
    </subcellularLocation>
</comment>
<dbReference type="AlphaFoldDB" id="A0AA89BY80"/>
<feature type="region of interest" description="Disordered" evidence="8">
    <location>
        <begin position="272"/>
        <end position="293"/>
    </location>
</feature>
<evidence type="ECO:0000259" key="10">
    <source>
        <dbReference type="PROSITE" id="PS50262"/>
    </source>
</evidence>
<dbReference type="Pfam" id="PF00001">
    <property type="entry name" value="7tm_1"/>
    <property type="match status" value="1"/>
</dbReference>
<feature type="transmembrane region" description="Helical" evidence="9">
    <location>
        <begin position="79"/>
        <end position="101"/>
    </location>
</feature>
<evidence type="ECO:0000256" key="6">
    <source>
        <dbReference type="ARBA" id="ARBA00023170"/>
    </source>
</evidence>
<feature type="domain" description="G-protein coupled receptors family 1 profile" evidence="10">
    <location>
        <begin position="1"/>
        <end position="98"/>
    </location>
</feature>
<keyword evidence="6" id="KW-0675">Receptor</keyword>
<dbReference type="Gene3D" id="1.20.1070.10">
    <property type="entry name" value="Rhodopsin 7-helix transmembrane proteins"/>
    <property type="match status" value="1"/>
</dbReference>
<keyword evidence="2 9" id="KW-0812">Transmembrane</keyword>
<name>A0AA89BY80_PINIB</name>
<dbReference type="InterPro" id="IPR000276">
    <property type="entry name" value="GPCR_Rhodpsn"/>
</dbReference>
<dbReference type="GO" id="GO:0008188">
    <property type="term" value="F:neuropeptide receptor activity"/>
    <property type="evidence" value="ECO:0007669"/>
    <property type="project" value="TreeGrafter"/>
</dbReference>
<protein>
    <recommendedName>
        <fullName evidence="10">G-protein coupled receptors family 1 profile domain-containing protein</fullName>
    </recommendedName>
</protein>
<sequence length="293" mass="32830">MYILIGRSLSKSNFSGNSGQVNANYATKAKARTAVIKMLVAVVVAFFCCWAPFNAQRLMTSYIEQKDWTPLLMDIQGKLFYISGVLYFVGSTVNPILYNLMSKKFRVAFKRTLCRCCYNVEELMELSGRSVLYSDRSTCLYRNQLTTTSVMSRSPLHKSKSGSALITLRDGNTRLIAGKMVMCGNMKPTWSSPVLETKWTGSPKAARWTVSQAPDKRLTRPLKQSLQHTTSEKYLNITSSSLIKVSSTASMVSFEELEQEIYVEVNSLDGQSSTYISDRPSTDSSCKTNTTYL</sequence>
<reference evidence="11" key="1">
    <citation type="submission" date="2019-08" db="EMBL/GenBank/DDBJ databases">
        <title>The improved chromosome-level genome for the pearl oyster Pinctada fucata martensii using PacBio sequencing and Hi-C.</title>
        <authorList>
            <person name="Zheng Z."/>
        </authorList>
    </citation>
    <scope>NUCLEOTIDE SEQUENCE</scope>
    <source>
        <strain evidence="11">ZZ-2019</strain>
        <tissue evidence="11">Adductor muscle</tissue>
    </source>
</reference>
<evidence type="ECO:0000256" key="9">
    <source>
        <dbReference type="SAM" id="Phobius"/>
    </source>
</evidence>
<comment type="caution">
    <text evidence="11">The sequence shown here is derived from an EMBL/GenBank/DDBJ whole genome shotgun (WGS) entry which is preliminary data.</text>
</comment>
<dbReference type="PROSITE" id="PS50262">
    <property type="entry name" value="G_PROTEIN_RECEP_F1_2"/>
    <property type="match status" value="1"/>
</dbReference>
<evidence type="ECO:0000313" key="11">
    <source>
        <dbReference type="EMBL" id="KAK3098819.1"/>
    </source>
</evidence>
<dbReference type="Proteomes" id="UP001186944">
    <property type="component" value="Unassembled WGS sequence"/>
</dbReference>
<evidence type="ECO:0000313" key="12">
    <source>
        <dbReference type="Proteomes" id="UP001186944"/>
    </source>
</evidence>
<evidence type="ECO:0000256" key="7">
    <source>
        <dbReference type="ARBA" id="ARBA00023224"/>
    </source>
</evidence>
<dbReference type="PRINTS" id="PR00237">
    <property type="entry name" value="GPCRRHODOPSN"/>
</dbReference>
<keyword evidence="12" id="KW-1185">Reference proteome</keyword>
<organism evidence="11 12">
    <name type="scientific">Pinctada imbricata</name>
    <name type="common">Atlantic pearl-oyster</name>
    <name type="synonym">Pinctada martensii</name>
    <dbReference type="NCBI Taxonomy" id="66713"/>
    <lineage>
        <taxon>Eukaryota</taxon>
        <taxon>Metazoa</taxon>
        <taxon>Spiralia</taxon>
        <taxon>Lophotrochozoa</taxon>
        <taxon>Mollusca</taxon>
        <taxon>Bivalvia</taxon>
        <taxon>Autobranchia</taxon>
        <taxon>Pteriomorphia</taxon>
        <taxon>Pterioida</taxon>
        <taxon>Pterioidea</taxon>
        <taxon>Pteriidae</taxon>
        <taxon>Pinctada</taxon>
    </lineage>
</organism>
<accession>A0AA89BY80</accession>
<gene>
    <name evidence="11" type="ORF">FSP39_023369</name>
</gene>
<proteinExistence type="predicted"/>